<feature type="transmembrane region" description="Helical" evidence="1">
    <location>
        <begin position="7"/>
        <end position="27"/>
    </location>
</feature>
<proteinExistence type="predicted"/>
<dbReference type="Proteomes" id="UP000265816">
    <property type="component" value="Unassembled WGS sequence"/>
</dbReference>
<keyword evidence="3" id="KW-1185">Reference proteome</keyword>
<keyword evidence="1" id="KW-0472">Membrane</keyword>
<name>A0A398BBK0_9BACI</name>
<gene>
    <name evidence="2" type="ORF">D1970_06080</name>
</gene>
<feature type="transmembrane region" description="Helical" evidence="1">
    <location>
        <begin position="87"/>
        <end position="105"/>
    </location>
</feature>
<evidence type="ECO:0000313" key="3">
    <source>
        <dbReference type="Proteomes" id="UP000265816"/>
    </source>
</evidence>
<keyword evidence="1" id="KW-1133">Transmembrane helix</keyword>
<dbReference type="AlphaFoldDB" id="A0A398BBK0"/>
<feature type="transmembrane region" description="Helical" evidence="1">
    <location>
        <begin position="59"/>
        <end position="81"/>
    </location>
</feature>
<reference evidence="2 3" key="1">
    <citation type="submission" date="2018-08" db="EMBL/GenBank/DDBJ databases">
        <title>Bacillus jemisoniae sp. nov., Bacillus chryseoplanitiae sp. nov., Bacillus resnikiae sp. nov., and Bacillus frankliniae sp. nov., isolated from Viking spacecraft and associated surfaces.</title>
        <authorList>
            <person name="Seuylemezian A."/>
            <person name="Vaishampayan P."/>
        </authorList>
    </citation>
    <scope>NUCLEOTIDE SEQUENCE [LARGE SCALE GENOMIC DNA]</scope>
    <source>
        <strain evidence="2 3">JJ-247</strain>
    </source>
</reference>
<dbReference type="OrthoDB" id="2111682at2"/>
<dbReference type="RefSeq" id="WP_119112001.1">
    <property type="nucleotide sequence ID" value="NZ_CBCSEO010000006.1"/>
</dbReference>
<protein>
    <submittedName>
        <fullName evidence="2">DUF2512 family protein</fullName>
    </submittedName>
</protein>
<keyword evidence="1" id="KW-0812">Transmembrane</keyword>
<sequence>MEHVKAFVIKGVMSFIILYFVLGLGFHAGFGDLLLITLLLGLLSYIAGDLMILPKTSNLTATASDFILSFFMIWGLGLILFDYTDSLMAGSLFAAFLIAMGEWFFHSYMADKVLRINRKI</sequence>
<dbReference type="Pfam" id="PF10710">
    <property type="entry name" value="DUF2512"/>
    <property type="match status" value="1"/>
</dbReference>
<comment type="caution">
    <text evidence="2">The sequence shown here is derived from an EMBL/GenBank/DDBJ whole genome shotgun (WGS) entry which is preliminary data.</text>
</comment>
<dbReference type="InterPro" id="IPR019649">
    <property type="entry name" value="DUF2512"/>
</dbReference>
<dbReference type="EMBL" id="QWVT01000011">
    <property type="protein sequence ID" value="RID86821.1"/>
    <property type="molecule type" value="Genomic_DNA"/>
</dbReference>
<evidence type="ECO:0000256" key="1">
    <source>
        <dbReference type="SAM" id="Phobius"/>
    </source>
</evidence>
<accession>A0A398BBK0</accession>
<organism evidence="2 3">
    <name type="scientific">Mesobacillus zeae</name>
    <dbReference type="NCBI Taxonomy" id="1917180"/>
    <lineage>
        <taxon>Bacteria</taxon>
        <taxon>Bacillati</taxon>
        <taxon>Bacillota</taxon>
        <taxon>Bacilli</taxon>
        <taxon>Bacillales</taxon>
        <taxon>Bacillaceae</taxon>
        <taxon>Mesobacillus</taxon>
    </lineage>
</organism>
<evidence type="ECO:0000313" key="2">
    <source>
        <dbReference type="EMBL" id="RID86821.1"/>
    </source>
</evidence>
<feature type="transmembrane region" description="Helical" evidence="1">
    <location>
        <begin position="33"/>
        <end position="52"/>
    </location>
</feature>